<evidence type="ECO:0000313" key="2">
    <source>
        <dbReference type="Proteomes" id="UP001479290"/>
    </source>
</evidence>
<keyword evidence="2" id="KW-1185">Reference proteome</keyword>
<reference evidence="1 2" key="1">
    <citation type="submission" date="2024-05" db="EMBL/GenBank/DDBJ databases">
        <title>A high-quality chromosomal-level genome assembly of Topmouth culter (Culter alburnus).</title>
        <authorList>
            <person name="Zhao H."/>
        </authorList>
    </citation>
    <scope>NUCLEOTIDE SEQUENCE [LARGE SCALE GENOMIC DNA]</scope>
    <source>
        <strain evidence="1">CATC2023</strain>
        <tissue evidence="1">Muscle</tissue>
    </source>
</reference>
<organism evidence="1 2">
    <name type="scientific">Culter alburnus</name>
    <name type="common">Topmouth culter</name>
    <dbReference type="NCBI Taxonomy" id="194366"/>
    <lineage>
        <taxon>Eukaryota</taxon>
        <taxon>Metazoa</taxon>
        <taxon>Chordata</taxon>
        <taxon>Craniata</taxon>
        <taxon>Vertebrata</taxon>
        <taxon>Euteleostomi</taxon>
        <taxon>Actinopterygii</taxon>
        <taxon>Neopterygii</taxon>
        <taxon>Teleostei</taxon>
        <taxon>Ostariophysi</taxon>
        <taxon>Cypriniformes</taxon>
        <taxon>Xenocyprididae</taxon>
        <taxon>Xenocypridinae</taxon>
        <taxon>Culter</taxon>
    </lineage>
</organism>
<dbReference type="EMBL" id="JAWDJR010000009">
    <property type="protein sequence ID" value="KAK9970037.1"/>
    <property type="molecule type" value="Genomic_DNA"/>
</dbReference>
<proteinExistence type="predicted"/>
<name>A0AAW2A9E8_CULAL</name>
<sequence length="233" mass="25427">MLLDFEGNRRVKRSRLKPEIYNTVDGKVIVEDEFLNFLAVKIKTLSQDEIVLLAAKMFDSDWIEASKKVLFELCPTTQQNVSHKGPQKDVNNIKSCVKVMNECGEDIPRFVSHYLDELPPVSFDSIDVSSLLGRMEQLSAELCSMTHTALHVNVGEDLRAITVDINQRVCALGQSADVMRGGGSEGSVAMVRATRSEGTALGAASVETLDTGIGEGAAVAKSLSLNVQRMKVL</sequence>
<dbReference type="AlphaFoldDB" id="A0AAW2A9E8"/>
<dbReference type="Proteomes" id="UP001479290">
    <property type="component" value="Unassembled WGS sequence"/>
</dbReference>
<evidence type="ECO:0000313" key="1">
    <source>
        <dbReference type="EMBL" id="KAK9970037.1"/>
    </source>
</evidence>
<comment type="caution">
    <text evidence="1">The sequence shown here is derived from an EMBL/GenBank/DDBJ whole genome shotgun (WGS) entry which is preliminary data.</text>
</comment>
<accession>A0AAW2A9E8</accession>
<gene>
    <name evidence="1" type="ORF">ABG768_028176</name>
</gene>
<protein>
    <submittedName>
        <fullName evidence="1">Uncharacterized protein</fullName>
    </submittedName>
</protein>